<name>A0A9N7RTA5_STRHE</name>
<dbReference type="EMBL" id="CACSLK010034050">
    <property type="protein sequence ID" value="CAA0840997.1"/>
    <property type="molecule type" value="Genomic_DNA"/>
</dbReference>
<comment type="caution">
    <text evidence="2">The sequence shown here is derived from an EMBL/GenBank/DDBJ whole genome shotgun (WGS) entry which is preliminary data.</text>
</comment>
<organism evidence="2 3">
    <name type="scientific">Striga hermonthica</name>
    <name type="common">Purple witchweed</name>
    <name type="synonym">Buchnera hermonthica</name>
    <dbReference type="NCBI Taxonomy" id="68872"/>
    <lineage>
        <taxon>Eukaryota</taxon>
        <taxon>Viridiplantae</taxon>
        <taxon>Streptophyta</taxon>
        <taxon>Embryophyta</taxon>
        <taxon>Tracheophyta</taxon>
        <taxon>Spermatophyta</taxon>
        <taxon>Magnoliopsida</taxon>
        <taxon>eudicotyledons</taxon>
        <taxon>Gunneridae</taxon>
        <taxon>Pentapetalae</taxon>
        <taxon>asterids</taxon>
        <taxon>lamiids</taxon>
        <taxon>Lamiales</taxon>
        <taxon>Orobanchaceae</taxon>
        <taxon>Buchnereae</taxon>
        <taxon>Striga</taxon>
    </lineage>
</organism>
<dbReference type="OrthoDB" id="1728115at2759"/>
<evidence type="ECO:0000256" key="1">
    <source>
        <dbReference type="SAM" id="MobiDB-lite"/>
    </source>
</evidence>
<dbReference type="AlphaFoldDB" id="A0A9N7RTA5"/>
<accession>A0A9N7RTA5</accession>
<proteinExistence type="predicted"/>
<sequence>MNASANKGISNSSDGQRQGERTVETVDYRVLAGQGQQQLHSVQIVHQPHLPPNSSDSTSGSILANAAASVASTLKSAKDAISGK</sequence>
<reference evidence="2" key="1">
    <citation type="submission" date="2019-12" db="EMBL/GenBank/DDBJ databases">
        <authorList>
            <person name="Scholes J."/>
        </authorList>
    </citation>
    <scope>NUCLEOTIDE SEQUENCE</scope>
</reference>
<keyword evidence="3" id="KW-1185">Reference proteome</keyword>
<evidence type="ECO:0000313" key="2">
    <source>
        <dbReference type="EMBL" id="CAA0840997.1"/>
    </source>
</evidence>
<protein>
    <submittedName>
        <fullName evidence="2">Uncharacterized protein</fullName>
    </submittedName>
</protein>
<dbReference type="Proteomes" id="UP001153555">
    <property type="component" value="Unassembled WGS sequence"/>
</dbReference>
<feature type="region of interest" description="Disordered" evidence="1">
    <location>
        <begin position="1"/>
        <end position="25"/>
    </location>
</feature>
<evidence type="ECO:0000313" key="3">
    <source>
        <dbReference type="Proteomes" id="UP001153555"/>
    </source>
</evidence>
<gene>
    <name evidence="2" type="ORF">SHERM_07032</name>
</gene>
<feature type="compositionally biased region" description="Polar residues" evidence="1">
    <location>
        <begin position="1"/>
        <end position="16"/>
    </location>
</feature>